<evidence type="ECO:0000259" key="1">
    <source>
        <dbReference type="PROSITE" id="PS51819"/>
    </source>
</evidence>
<dbReference type="InterPro" id="IPR037523">
    <property type="entry name" value="VOC_core"/>
</dbReference>
<dbReference type="PROSITE" id="PS51819">
    <property type="entry name" value="VOC"/>
    <property type="match status" value="1"/>
</dbReference>
<evidence type="ECO:0000313" key="3">
    <source>
        <dbReference type="Proteomes" id="UP000215506"/>
    </source>
</evidence>
<keyword evidence="3" id="KW-1185">Reference proteome</keyword>
<dbReference type="Pfam" id="PF00903">
    <property type="entry name" value="Glyoxalase"/>
    <property type="match status" value="1"/>
</dbReference>
<dbReference type="EMBL" id="NGAF01000031">
    <property type="protein sequence ID" value="OXR40464.1"/>
    <property type="molecule type" value="Genomic_DNA"/>
</dbReference>
<dbReference type="SUPFAM" id="SSF54593">
    <property type="entry name" value="Glyoxalase/Bleomycin resistance protein/Dihydroxybiphenyl dioxygenase"/>
    <property type="match status" value="1"/>
</dbReference>
<dbReference type="AlphaFoldDB" id="A0A231GV13"/>
<dbReference type="PANTHER" id="PTHR36503">
    <property type="entry name" value="BLR2520 PROTEIN"/>
    <property type="match status" value="1"/>
</dbReference>
<dbReference type="RefSeq" id="WP_338067225.1">
    <property type="nucleotide sequence ID" value="NZ_NGAF01000031.1"/>
</dbReference>
<organism evidence="2 3">
    <name type="scientific">Nocardia cerradoensis</name>
    <dbReference type="NCBI Taxonomy" id="85688"/>
    <lineage>
        <taxon>Bacteria</taxon>
        <taxon>Bacillati</taxon>
        <taxon>Actinomycetota</taxon>
        <taxon>Actinomycetes</taxon>
        <taxon>Mycobacteriales</taxon>
        <taxon>Nocardiaceae</taxon>
        <taxon>Nocardia</taxon>
    </lineage>
</organism>
<dbReference type="Gene3D" id="3.10.180.10">
    <property type="entry name" value="2,3-Dihydroxybiphenyl 1,2-Dioxygenase, domain 1"/>
    <property type="match status" value="1"/>
</dbReference>
<gene>
    <name evidence="2" type="ORF">B7C42_07402</name>
</gene>
<sequence length="153" mass="16003">MTKPATPSDSFKTAPPAAPYGDAMAPQLNAIGVVVSDLTAALGFYRRLGLEFGEVVGGGHVEAPLPGGFRLMLDSEENIAQDVGGDRRWNAATGRIGLAVECRSAAEVDAVFDDLVAAGYHGETKPFDAVWGQRYATVHDPDGNGVDLYAPLG</sequence>
<dbReference type="InterPro" id="IPR004360">
    <property type="entry name" value="Glyas_Fos-R_dOase_dom"/>
</dbReference>
<dbReference type="Proteomes" id="UP000215506">
    <property type="component" value="Unassembled WGS sequence"/>
</dbReference>
<comment type="caution">
    <text evidence="2">The sequence shown here is derived from an EMBL/GenBank/DDBJ whole genome shotgun (WGS) entry which is preliminary data.</text>
</comment>
<feature type="domain" description="VOC" evidence="1">
    <location>
        <begin position="27"/>
        <end position="151"/>
    </location>
</feature>
<proteinExistence type="predicted"/>
<reference evidence="2 3" key="1">
    <citation type="submission" date="2017-07" db="EMBL/GenBank/DDBJ databases">
        <title>First draft Genome Sequence of Nocardia cerradoensis isolated from human infection.</title>
        <authorList>
            <person name="Carrasco G."/>
        </authorList>
    </citation>
    <scope>NUCLEOTIDE SEQUENCE [LARGE SCALE GENOMIC DNA]</scope>
    <source>
        <strain evidence="2 3">CNM20130759</strain>
    </source>
</reference>
<accession>A0A231GV13</accession>
<protein>
    <recommendedName>
        <fullName evidence="1">VOC domain-containing protein</fullName>
    </recommendedName>
</protein>
<name>A0A231GV13_9NOCA</name>
<dbReference type="InterPro" id="IPR029068">
    <property type="entry name" value="Glyas_Bleomycin-R_OHBP_Dase"/>
</dbReference>
<evidence type="ECO:0000313" key="2">
    <source>
        <dbReference type="EMBL" id="OXR40464.1"/>
    </source>
</evidence>
<dbReference type="PANTHER" id="PTHR36503:SF3">
    <property type="entry name" value="BLR0126 PROTEIN"/>
    <property type="match status" value="1"/>
</dbReference>